<keyword evidence="1" id="KW-0472">Membrane</keyword>
<keyword evidence="1" id="KW-1133">Transmembrane helix</keyword>
<evidence type="ECO:0000256" key="1">
    <source>
        <dbReference type="SAM" id="Phobius"/>
    </source>
</evidence>
<dbReference type="InterPro" id="IPR018676">
    <property type="entry name" value="DUF2149"/>
</dbReference>
<keyword evidence="1" id="KW-0812">Transmembrane</keyword>
<evidence type="ECO:0000313" key="3">
    <source>
        <dbReference type="Proteomes" id="UP000235116"/>
    </source>
</evidence>
<gene>
    <name evidence="2" type="ORF">Kalk_08850</name>
</gene>
<evidence type="ECO:0000313" key="2">
    <source>
        <dbReference type="EMBL" id="AUM14889.1"/>
    </source>
</evidence>
<dbReference type="OrthoDB" id="8756620at2"/>
<name>A0A2K9LRC2_9GAMM</name>
<accession>A0A2K9LRC2</accession>
<dbReference type="KEGG" id="kak:Kalk_08850"/>
<keyword evidence="3" id="KW-1185">Reference proteome</keyword>
<proteinExistence type="predicted"/>
<evidence type="ECO:0008006" key="4">
    <source>
        <dbReference type="Google" id="ProtNLM"/>
    </source>
</evidence>
<dbReference type="EMBL" id="CP022684">
    <property type="protein sequence ID" value="AUM14889.1"/>
    <property type="molecule type" value="Genomic_DNA"/>
</dbReference>
<feature type="transmembrane region" description="Helical" evidence="1">
    <location>
        <begin position="24"/>
        <end position="45"/>
    </location>
</feature>
<sequence length="104" mass="11252">MCKSRRRLLNGGRFAQEDSDPLSGFANIMDVMLVFALGLMIALIAQSQELREHFAVQPVEVNTGKELVDLPDAMKAQGATGQGMESVGTVYRDAKTGKLILVGQ</sequence>
<reference evidence="3" key="1">
    <citation type="submission" date="2017-08" db="EMBL/GenBank/DDBJ databases">
        <title>Direct submision.</title>
        <authorList>
            <person name="Kim S.-J."/>
            <person name="Rhee S.-K."/>
        </authorList>
    </citation>
    <scope>NUCLEOTIDE SEQUENCE [LARGE SCALE GENOMIC DNA]</scope>
    <source>
        <strain evidence="3">GI5</strain>
    </source>
</reference>
<protein>
    <recommendedName>
        <fullName evidence="4">DUF2149 domain-containing protein</fullName>
    </recommendedName>
</protein>
<dbReference type="Pfam" id="PF09919">
    <property type="entry name" value="DUF2149"/>
    <property type="match status" value="1"/>
</dbReference>
<dbReference type="Proteomes" id="UP000235116">
    <property type="component" value="Chromosome"/>
</dbReference>
<organism evidence="2 3">
    <name type="scientific">Ketobacter alkanivorans</name>
    <dbReference type="NCBI Taxonomy" id="1917421"/>
    <lineage>
        <taxon>Bacteria</taxon>
        <taxon>Pseudomonadati</taxon>
        <taxon>Pseudomonadota</taxon>
        <taxon>Gammaproteobacteria</taxon>
        <taxon>Pseudomonadales</taxon>
        <taxon>Ketobacteraceae</taxon>
        <taxon>Ketobacter</taxon>
    </lineage>
</organism>
<dbReference type="AlphaFoldDB" id="A0A2K9LRC2"/>